<dbReference type="GO" id="GO:0032510">
    <property type="term" value="P:endosome to lysosome transport via multivesicular body sorting pathway"/>
    <property type="evidence" value="ECO:0007669"/>
    <property type="project" value="TreeGrafter"/>
</dbReference>
<organism evidence="7 8">
    <name type="scientific">Fasciolopsis buskii</name>
    <dbReference type="NCBI Taxonomy" id="27845"/>
    <lineage>
        <taxon>Eukaryota</taxon>
        <taxon>Metazoa</taxon>
        <taxon>Spiralia</taxon>
        <taxon>Lophotrochozoa</taxon>
        <taxon>Platyhelminthes</taxon>
        <taxon>Trematoda</taxon>
        <taxon>Digenea</taxon>
        <taxon>Plagiorchiida</taxon>
        <taxon>Echinostomata</taxon>
        <taxon>Echinostomatoidea</taxon>
        <taxon>Fasciolidae</taxon>
        <taxon>Fasciolopsis</taxon>
    </lineage>
</organism>
<accession>A0A8E0VKM1</accession>
<comment type="function">
    <text evidence="2">Plays an important role in membrane trafficking through the secretory apparatus.</text>
</comment>
<evidence type="ECO:0000256" key="2">
    <source>
        <dbReference type="RuleBase" id="RU367048"/>
    </source>
</evidence>
<dbReference type="EMBL" id="LUCM01004177">
    <property type="protein sequence ID" value="KAA0194706.1"/>
    <property type="molecule type" value="Genomic_DNA"/>
</dbReference>
<feature type="region of interest" description="Disordered" evidence="3">
    <location>
        <begin position="1"/>
        <end position="26"/>
    </location>
</feature>
<dbReference type="InterPro" id="IPR043971">
    <property type="entry name" value="FUZ/MON1/HPS1_longin_2"/>
</dbReference>
<comment type="similarity">
    <text evidence="1 2">Belongs to the MON1/SAND family.</text>
</comment>
<dbReference type="GO" id="GO:0035658">
    <property type="term" value="C:Mon1-Ccz1 complex"/>
    <property type="evidence" value="ECO:0007669"/>
    <property type="project" value="TreeGrafter"/>
</dbReference>
<dbReference type="GO" id="GO:0006623">
    <property type="term" value="P:protein targeting to vacuole"/>
    <property type="evidence" value="ECO:0007669"/>
    <property type="project" value="UniProtKB-UniRule"/>
</dbReference>
<evidence type="ECO:0000259" key="5">
    <source>
        <dbReference type="Pfam" id="PF19037"/>
    </source>
</evidence>
<evidence type="ECO:0000256" key="1">
    <source>
        <dbReference type="ARBA" id="ARBA00008968"/>
    </source>
</evidence>
<proteinExistence type="inferred from homology"/>
<sequence>MSGLDAPISCAQTSESDTEDEPVETSALLCDSTTSTFVDDHLGVQATGAVKSILEQTRENNGPASPEGASESDSISDAEVKRPVDSDSDEVGCFTTTAEWRQKDTHVFVLSDAGKPIYSRYGEESRLSPIIGVMQALVSFVASSGDELQSISAGERHFVFLRKPHLIFVAVGRFRDSDEHLSLLLNYVYNQILSLLTLQRLEMRFERQQNLDLRRLLAGDTRLISCIIDFVEDSFDAFLQAVSCVPMATGVRDSISQLIVQSVKNRDVVFAVLLHRNQIVSLVRMKGQMLHPMDLHLIVNLVSSTQALKDAQTHWIPICLPKFDANGFLYANIAYLNDHTSLALLSVDNTQFYALQEAKDAIFQCLRSTNDGEYLSVIASAASPSVREIGVPELRHLAYRHNPVGQFFATQWSAPYGDRENQSTQASVGSRDVQALRANILTTYRRMHARLHNQHQPARLIYQTTACEAFFAWVCSHTSTDTHAQMLITVFQHPLAFLEL</sequence>
<dbReference type="Proteomes" id="UP000728185">
    <property type="component" value="Unassembled WGS sequence"/>
</dbReference>
<dbReference type="InterPro" id="IPR043972">
    <property type="entry name" value="FUZ/MON1/HPS1_longin_1"/>
</dbReference>
<dbReference type="Pfam" id="PF19038">
    <property type="entry name" value="Fuz_longin_3"/>
    <property type="match status" value="1"/>
</dbReference>
<dbReference type="AlphaFoldDB" id="A0A8E0VKM1"/>
<reference evidence="7" key="1">
    <citation type="submission" date="2019-05" db="EMBL/GenBank/DDBJ databases">
        <title>Annotation for the trematode Fasciolopsis buski.</title>
        <authorList>
            <person name="Choi Y.-J."/>
        </authorList>
    </citation>
    <scope>NUCLEOTIDE SEQUENCE</scope>
    <source>
        <strain evidence="7">HT</strain>
        <tissue evidence="7">Whole worm</tissue>
    </source>
</reference>
<name>A0A8E0VKM1_9TREM</name>
<dbReference type="PRINTS" id="PR01546">
    <property type="entry name" value="YEAST73DUF"/>
</dbReference>
<feature type="domain" description="FUZ/MON1/HPS1 first Longin" evidence="4">
    <location>
        <begin position="106"/>
        <end position="225"/>
    </location>
</feature>
<evidence type="ECO:0000256" key="3">
    <source>
        <dbReference type="SAM" id="MobiDB-lite"/>
    </source>
</evidence>
<evidence type="ECO:0000313" key="8">
    <source>
        <dbReference type="Proteomes" id="UP000728185"/>
    </source>
</evidence>
<dbReference type="OrthoDB" id="272411at2759"/>
<dbReference type="InterPro" id="IPR043970">
    <property type="entry name" value="FUZ/MON1/HPS1_longin_3"/>
</dbReference>
<evidence type="ECO:0000313" key="7">
    <source>
        <dbReference type="EMBL" id="KAA0194706.1"/>
    </source>
</evidence>
<feature type="domain" description="FUZ/MON1/HPS1 second Longin" evidence="5">
    <location>
        <begin position="267"/>
        <end position="364"/>
    </location>
</feature>
<comment type="caution">
    <text evidence="7">The sequence shown here is derived from an EMBL/GenBank/DDBJ whole genome shotgun (WGS) entry which is preliminary data.</text>
</comment>
<dbReference type="PANTHER" id="PTHR13027:SF7">
    <property type="entry name" value="VACUOLAR FUSION PROTEIN MON1 HOMOLOG"/>
    <property type="match status" value="1"/>
</dbReference>
<dbReference type="PANTHER" id="PTHR13027">
    <property type="entry name" value="SAND PROTEIN-RELATED"/>
    <property type="match status" value="1"/>
</dbReference>
<dbReference type="Pfam" id="PF19036">
    <property type="entry name" value="Fuz_longin_1"/>
    <property type="match status" value="1"/>
</dbReference>
<keyword evidence="8" id="KW-1185">Reference proteome</keyword>
<dbReference type="Pfam" id="PF19037">
    <property type="entry name" value="Fuz_longin_2"/>
    <property type="match status" value="1"/>
</dbReference>
<protein>
    <recommendedName>
        <fullName evidence="2">Vacuolar fusion protein MON1 homolog</fullName>
    </recommendedName>
</protein>
<evidence type="ECO:0000259" key="4">
    <source>
        <dbReference type="Pfam" id="PF19036"/>
    </source>
</evidence>
<gene>
    <name evidence="7" type="ORF">FBUS_08780</name>
</gene>
<feature type="region of interest" description="Disordered" evidence="3">
    <location>
        <begin position="49"/>
        <end position="90"/>
    </location>
</feature>
<feature type="domain" description="FUZ/MON1/HPS1 third Longin" evidence="6">
    <location>
        <begin position="393"/>
        <end position="474"/>
    </location>
</feature>
<dbReference type="InterPro" id="IPR004353">
    <property type="entry name" value="Mon1"/>
</dbReference>
<evidence type="ECO:0000259" key="6">
    <source>
        <dbReference type="Pfam" id="PF19038"/>
    </source>
</evidence>